<sequence>RFQVSGIVWNEEYRELVTSHGYSEHQLTLWKYPELSKVADLLGHSDRVLCLVGSPDGERVASASSDETLRIWRCFELDAKRAAKKKRAAAAQREDRTYSLAALR</sequence>
<dbReference type="GO" id="GO:1905786">
    <property type="term" value="P:positive regulation of anaphase-promoting complex-dependent catabolic process"/>
    <property type="evidence" value="ECO:0007669"/>
    <property type="project" value="TreeGrafter"/>
</dbReference>
<gene>
    <name evidence="7" type="ORF">BOX15_Mlig020977g1</name>
</gene>
<feature type="repeat" description="WD" evidence="6">
    <location>
        <begin position="41"/>
        <end position="72"/>
    </location>
</feature>
<evidence type="ECO:0000256" key="4">
    <source>
        <dbReference type="ARBA" id="ARBA00022776"/>
    </source>
</evidence>
<dbReference type="GO" id="GO:0010997">
    <property type="term" value="F:anaphase-promoting complex binding"/>
    <property type="evidence" value="ECO:0007669"/>
    <property type="project" value="InterPro"/>
</dbReference>
<dbReference type="SMART" id="SM00320">
    <property type="entry name" value="WD40"/>
    <property type="match status" value="1"/>
</dbReference>
<keyword evidence="1 6" id="KW-0853">WD repeat</keyword>
<name>A0A267FB88_9PLAT</name>
<evidence type="ECO:0000313" key="7">
    <source>
        <dbReference type="EMBL" id="PAA71025.1"/>
    </source>
</evidence>
<evidence type="ECO:0000256" key="6">
    <source>
        <dbReference type="PROSITE-ProRule" id="PRU00221"/>
    </source>
</evidence>
<protein>
    <submittedName>
        <fullName evidence="7">Uncharacterized protein</fullName>
    </submittedName>
</protein>
<keyword evidence="2" id="KW-0132">Cell division</keyword>
<evidence type="ECO:0000256" key="3">
    <source>
        <dbReference type="ARBA" id="ARBA00022737"/>
    </source>
</evidence>
<dbReference type="PROSITE" id="PS50082">
    <property type="entry name" value="WD_REPEATS_2"/>
    <property type="match status" value="1"/>
</dbReference>
<evidence type="ECO:0000256" key="5">
    <source>
        <dbReference type="ARBA" id="ARBA00023306"/>
    </source>
</evidence>
<accession>A0A267FB88</accession>
<dbReference type="STRING" id="282301.A0A267FB88"/>
<keyword evidence="4" id="KW-0498">Mitosis</keyword>
<dbReference type="OrthoDB" id="10263272at2759"/>
<feature type="non-terminal residue" evidence="7">
    <location>
        <position position="1"/>
    </location>
</feature>
<keyword evidence="3" id="KW-0677">Repeat</keyword>
<keyword evidence="5" id="KW-0131">Cell cycle</keyword>
<dbReference type="PANTHER" id="PTHR19918">
    <property type="entry name" value="CELL DIVISION CYCLE 20 CDC20 FIZZY -RELATED"/>
    <property type="match status" value="1"/>
</dbReference>
<dbReference type="Proteomes" id="UP000215902">
    <property type="component" value="Unassembled WGS sequence"/>
</dbReference>
<dbReference type="Gene3D" id="2.130.10.10">
    <property type="entry name" value="YVTN repeat-like/Quinoprotein amine dehydrogenase"/>
    <property type="match status" value="1"/>
</dbReference>
<evidence type="ECO:0000256" key="2">
    <source>
        <dbReference type="ARBA" id="ARBA00022618"/>
    </source>
</evidence>
<dbReference type="SUPFAM" id="SSF50978">
    <property type="entry name" value="WD40 repeat-like"/>
    <property type="match status" value="1"/>
</dbReference>
<dbReference type="InterPro" id="IPR036322">
    <property type="entry name" value="WD40_repeat_dom_sf"/>
</dbReference>
<dbReference type="PANTHER" id="PTHR19918:SF8">
    <property type="entry name" value="FI02843P"/>
    <property type="match status" value="1"/>
</dbReference>
<dbReference type="InterPro" id="IPR015943">
    <property type="entry name" value="WD40/YVTN_repeat-like_dom_sf"/>
</dbReference>
<dbReference type="AlphaFoldDB" id="A0A267FB88"/>
<dbReference type="Pfam" id="PF00400">
    <property type="entry name" value="WD40"/>
    <property type="match status" value="1"/>
</dbReference>
<keyword evidence="8" id="KW-1185">Reference proteome</keyword>
<reference evidence="7 8" key="1">
    <citation type="submission" date="2017-06" db="EMBL/GenBank/DDBJ databases">
        <title>A platform for efficient transgenesis in Macrostomum lignano, a flatworm model organism for stem cell research.</title>
        <authorList>
            <person name="Berezikov E."/>
        </authorList>
    </citation>
    <scope>NUCLEOTIDE SEQUENCE [LARGE SCALE GENOMIC DNA]</scope>
    <source>
        <strain evidence="7">DV1</strain>
        <tissue evidence="7">Whole organism</tissue>
    </source>
</reference>
<dbReference type="GO" id="GO:0005680">
    <property type="term" value="C:anaphase-promoting complex"/>
    <property type="evidence" value="ECO:0007669"/>
    <property type="project" value="TreeGrafter"/>
</dbReference>
<comment type="caution">
    <text evidence="7">The sequence shown here is derived from an EMBL/GenBank/DDBJ whole genome shotgun (WGS) entry which is preliminary data.</text>
</comment>
<dbReference type="InterPro" id="IPR033010">
    <property type="entry name" value="Cdc20/Fizzy"/>
</dbReference>
<dbReference type="PROSITE" id="PS50294">
    <property type="entry name" value="WD_REPEATS_REGION"/>
    <property type="match status" value="1"/>
</dbReference>
<dbReference type="InterPro" id="IPR001680">
    <property type="entry name" value="WD40_rpt"/>
</dbReference>
<evidence type="ECO:0000313" key="8">
    <source>
        <dbReference type="Proteomes" id="UP000215902"/>
    </source>
</evidence>
<evidence type="ECO:0000256" key="1">
    <source>
        <dbReference type="ARBA" id="ARBA00022574"/>
    </source>
</evidence>
<organism evidence="7 8">
    <name type="scientific">Macrostomum lignano</name>
    <dbReference type="NCBI Taxonomy" id="282301"/>
    <lineage>
        <taxon>Eukaryota</taxon>
        <taxon>Metazoa</taxon>
        <taxon>Spiralia</taxon>
        <taxon>Lophotrochozoa</taxon>
        <taxon>Platyhelminthes</taxon>
        <taxon>Rhabditophora</taxon>
        <taxon>Macrostomorpha</taxon>
        <taxon>Macrostomida</taxon>
        <taxon>Macrostomidae</taxon>
        <taxon>Macrostomum</taxon>
    </lineage>
</organism>
<proteinExistence type="predicted"/>
<dbReference type="EMBL" id="NIVC01001188">
    <property type="protein sequence ID" value="PAA71025.1"/>
    <property type="molecule type" value="Genomic_DNA"/>
</dbReference>
<dbReference type="GO" id="GO:0031145">
    <property type="term" value="P:anaphase-promoting complex-dependent catabolic process"/>
    <property type="evidence" value="ECO:0007669"/>
    <property type="project" value="TreeGrafter"/>
</dbReference>
<dbReference type="GO" id="GO:1990757">
    <property type="term" value="F:ubiquitin ligase activator activity"/>
    <property type="evidence" value="ECO:0007669"/>
    <property type="project" value="TreeGrafter"/>
</dbReference>
<dbReference type="GO" id="GO:0051301">
    <property type="term" value="P:cell division"/>
    <property type="evidence" value="ECO:0007669"/>
    <property type="project" value="UniProtKB-KW"/>
</dbReference>